<reference evidence="3" key="1">
    <citation type="submission" date="2022-02" db="EMBL/GenBank/DDBJ databases">
        <authorList>
            <person name="Henning P.M."/>
            <person name="McCubbin A.G."/>
            <person name="Shore J.S."/>
        </authorList>
    </citation>
    <scope>NUCLEOTIDE SEQUENCE</scope>
    <source>
        <strain evidence="3">F60SS</strain>
        <tissue evidence="3">Leaves</tissue>
    </source>
</reference>
<dbReference type="InterPro" id="IPR036312">
    <property type="entry name" value="Bifun_inhib/LTP/seed_sf"/>
</dbReference>
<feature type="domain" description="Bifunctional inhibitor/plant lipid transfer protein/seed storage helical" evidence="2">
    <location>
        <begin position="12"/>
        <end position="107"/>
    </location>
</feature>
<sequence>MARTTNALALAMLIIAGVLLVSGQHVSGKSCNTNINVSDLITKCEKYVGKQGPPAKPSHDCCVVVRKANVPCLCSLVTKDIENFISMEKVAYVTKSCGKKIPPGTKCGSM</sequence>
<feature type="chain" id="PRO_5040502490" description="Bifunctional inhibitor/plant lipid transfer protein/seed storage helical domain-containing protein" evidence="1">
    <location>
        <begin position="24"/>
        <end position="110"/>
    </location>
</feature>
<evidence type="ECO:0000313" key="4">
    <source>
        <dbReference type="Proteomes" id="UP001141552"/>
    </source>
</evidence>
<dbReference type="Pfam" id="PF14368">
    <property type="entry name" value="LTP_2"/>
    <property type="match status" value="1"/>
</dbReference>
<dbReference type="CDD" id="cd04660">
    <property type="entry name" value="nsLTP_like"/>
    <property type="match status" value="1"/>
</dbReference>
<dbReference type="AlphaFoldDB" id="A0A9Q0JKH5"/>
<dbReference type="SUPFAM" id="SSF47699">
    <property type="entry name" value="Bifunctional inhibitor/lipid-transfer protein/seed storage 2S albumin"/>
    <property type="match status" value="1"/>
</dbReference>
<dbReference type="PANTHER" id="PTHR33286">
    <property type="entry name" value="BIFUNCTIONAL INHIBITOR/LIPID-TRANSFER PROTEIN/SEED STORAGE 2S ALBUMIN SUPERFAMILY PROTEIN"/>
    <property type="match status" value="1"/>
</dbReference>
<dbReference type="PANTHER" id="PTHR33286:SF42">
    <property type="entry name" value="BIFUNCTIONAL INHIBITOR_PLANT LIPID TRANSFER PROTEIN_SEED STORAGE HELICAL DOMAIN-CONTAINING PROTEIN"/>
    <property type="match status" value="1"/>
</dbReference>
<dbReference type="OrthoDB" id="653734at2759"/>
<keyword evidence="4" id="KW-1185">Reference proteome</keyword>
<feature type="signal peptide" evidence="1">
    <location>
        <begin position="1"/>
        <end position="23"/>
    </location>
</feature>
<dbReference type="EMBL" id="JAKUCV010001525">
    <property type="protein sequence ID" value="KAJ4845971.1"/>
    <property type="molecule type" value="Genomic_DNA"/>
</dbReference>
<dbReference type="InterPro" id="IPR044741">
    <property type="entry name" value="NsLTP-like"/>
</dbReference>
<protein>
    <recommendedName>
        <fullName evidence="2">Bifunctional inhibitor/plant lipid transfer protein/seed storage helical domain-containing protein</fullName>
    </recommendedName>
</protein>
<gene>
    <name evidence="3" type="ORF">Tsubulata_000775</name>
</gene>
<dbReference type="Proteomes" id="UP001141552">
    <property type="component" value="Unassembled WGS sequence"/>
</dbReference>
<name>A0A9Q0JKH5_9ROSI</name>
<dbReference type="InterPro" id="IPR016140">
    <property type="entry name" value="Bifunc_inhib/LTP/seed_store"/>
</dbReference>
<dbReference type="Gene3D" id="1.10.110.10">
    <property type="entry name" value="Plant lipid-transfer and hydrophobic proteins"/>
    <property type="match status" value="1"/>
</dbReference>
<evidence type="ECO:0000259" key="2">
    <source>
        <dbReference type="Pfam" id="PF14368"/>
    </source>
</evidence>
<evidence type="ECO:0000256" key="1">
    <source>
        <dbReference type="SAM" id="SignalP"/>
    </source>
</evidence>
<accession>A0A9Q0JKH5</accession>
<proteinExistence type="predicted"/>
<evidence type="ECO:0000313" key="3">
    <source>
        <dbReference type="EMBL" id="KAJ4845971.1"/>
    </source>
</evidence>
<reference evidence="3" key="2">
    <citation type="journal article" date="2023" name="Plants (Basel)">
        <title>Annotation of the Turnera subulata (Passifloraceae) Draft Genome Reveals the S-Locus Evolved after the Divergence of Turneroideae from Passifloroideae in a Stepwise Manner.</title>
        <authorList>
            <person name="Henning P.M."/>
            <person name="Roalson E.H."/>
            <person name="Mir W."/>
            <person name="McCubbin A.G."/>
            <person name="Shore J.S."/>
        </authorList>
    </citation>
    <scope>NUCLEOTIDE SEQUENCE</scope>
    <source>
        <strain evidence="3">F60SS</strain>
    </source>
</reference>
<keyword evidence="1" id="KW-0732">Signal</keyword>
<organism evidence="3 4">
    <name type="scientific">Turnera subulata</name>
    <dbReference type="NCBI Taxonomy" id="218843"/>
    <lineage>
        <taxon>Eukaryota</taxon>
        <taxon>Viridiplantae</taxon>
        <taxon>Streptophyta</taxon>
        <taxon>Embryophyta</taxon>
        <taxon>Tracheophyta</taxon>
        <taxon>Spermatophyta</taxon>
        <taxon>Magnoliopsida</taxon>
        <taxon>eudicotyledons</taxon>
        <taxon>Gunneridae</taxon>
        <taxon>Pentapetalae</taxon>
        <taxon>rosids</taxon>
        <taxon>fabids</taxon>
        <taxon>Malpighiales</taxon>
        <taxon>Passifloraceae</taxon>
        <taxon>Turnera</taxon>
    </lineage>
</organism>
<comment type="caution">
    <text evidence="3">The sequence shown here is derived from an EMBL/GenBank/DDBJ whole genome shotgun (WGS) entry which is preliminary data.</text>
</comment>